<dbReference type="Pfam" id="PF00782">
    <property type="entry name" value="DSPc"/>
    <property type="match status" value="1"/>
</dbReference>
<dbReference type="EC" id="3.1.3.48" evidence="2"/>
<dbReference type="CDD" id="cd14498">
    <property type="entry name" value="DSP"/>
    <property type="match status" value="1"/>
</dbReference>
<proteinExistence type="inferred from homology"/>
<gene>
    <name evidence="7" type="ORF">RMAR0315_LOCUS7202</name>
</gene>
<evidence type="ECO:0000256" key="1">
    <source>
        <dbReference type="ARBA" id="ARBA00008601"/>
    </source>
</evidence>
<evidence type="ECO:0000256" key="4">
    <source>
        <dbReference type="ARBA" id="ARBA00022912"/>
    </source>
</evidence>
<dbReference type="InterPro" id="IPR029021">
    <property type="entry name" value="Prot-tyrosine_phosphatase-like"/>
</dbReference>
<dbReference type="PANTHER" id="PTHR10159">
    <property type="entry name" value="DUAL SPECIFICITY PROTEIN PHOSPHATASE"/>
    <property type="match status" value="1"/>
</dbReference>
<keyword evidence="3" id="KW-0378">Hydrolase</keyword>
<dbReference type="SMART" id="SM00195">
    <property type="entry name" value="DSPc"/>
    <property type="match status" value="1"/>
</dbReference>
<evidence type="ECO:0000313" key="7">
    <source>
        <dbReference type="EMBL" id="CAD8397214.1"/>
    </source>
</evidence>
<dbReference type="SUPFAM" id="SSF52799">
    <property type="entry name" value="(Phosphotyrosine protein) phosphatases II"/>
    <property type="match status" value="1"/>
</dbReference>
<dbReference type="PANTHER" id="PTHR10159:SF519">
    <property type="entry name" value="DUAL SPECIFICITY PROTEIN PHOSPHATASE MPK3"/>
    <property type="match status" value="1"/>
</dbReference>
<feature type="domain" description="Tyrosine-protein phosphatase" evidence="5">
    <location>
        <begin position="62"/>
        <end position="201"/>
    </location>
</feature>
<dbReference type="InterPro" id="IPR000340">
    <property type="entry name" value="Dual-sp_phosphatase_cat-dom"/>
</dbReference>
<reference evidence="7" key="1">
    <citation type="submission" date="2021-01" db="EMBL/GenBank/DDBJ databases">
        <authorList>
            <person name="Corre E."/>
            <person name="Pelletier E."/>
            <person name="Niang G."/>
            <person name="Scheremetjew M."/>
            <person name="Finn R."/>
            <person name="Kale V."/>
            <person name="Holt S."/>
            <person name="Cochrane G."/>
            <person name="Meng A."/>
            <person name="Brown T."/>
            <person name="Cohen L."/>
        </authorList>
    </citation>
    <scope>NUCLEOTIDE SEQUENCE</scope>
    <source>
        <strain evidence="7">UTEX LB 2760</strain>
    </source>
</reference>
<evidence type="ECO:0000259" key="5">
    <source>
        <dbReference type="PROSITE" id="PS50054"/>
    </source>
</evidence>
<evidence type="ECO:0000256" key="3">
    <source>
        <dbReference type="ARBA" id="ARBA00022801"/>
    </source>
</evidence>
<dbReference type="GO" id="GO:0004725">
    <property type="term" value="F:protein tyrosine phosphatase activity"/>
    <property type="evidence" value="ECO:0007669"/>
    <property type="project" value="UniProtKB-EC"/>
</dbReference>
<dbReference type="Gene3D" id="3.90.190.10">
    <property type="entry name" value="Protein tyrosine phosphatase superfamily"/>
    <property type="match status" value="1"/>
</dbReference>
<dbReference type="InterPro" id="IPR000387">
    <property type="entry name" value="Tyr_Pase_dom"/>
</dbReference>
<organism evidence="7">
    <name type="scientific">Rhodosorus marinus</name>
    <dbReference type="NCBI Taxonomy" id="101924"/>
    <lineage>
        <taxon>Eukaryota</taxon>
        <taxon>Rhodophyta</taxon>
        <taxon>Stylonematophyceae</taxon>
        <taxon>Stylonematales</taxon>
        <taxon>Stylonemataceae</taxon>
        <taxon>Rhodosorus</taxon>
    </lineage>
</organism>
<protein>
    <recommendedName>
        <fullName evidence="2">protein-tyrosine-phosphatase</fullName>
        <ecNumber evidence="2">3.1.3.48</ecNumber>
    </recommendedName>
</protein>
<keyword evidence="4" id="KW-0904">Protein phosphatase</keyword>
<evidence type="ECO:0000256" key="2">
    <source>
        <dbReference type="ARBA" id="ARBA00013064"/>
    </source>
</evidence>
<dbReference type="AlphaFoldDB" id="A0A7S0BL26"/>
<dbReference type="GO" id="GO:0043409">
    <property type="term" value="P:negative regulation of MAPK cascade"/>
    <property type="evidence" value="ECO:0007669"/>
    <property type="project" value="TreeGrafter"/>
</dbReference>
<name>A0A7S0BL26_9RHOD</name>
<evidence type="ECO:0000259" key="6">
    <source>
        <dbReference type="PROSITE" id="PS50056"/>
    </source>
</evidence>
<comment type="similarity">
    <text evidence="1">Belongs to the protein-tyrosine phosphatase family. Non-receptor class dual specificity subfamily.</text>
</comment>
<dbReference type="PROSITE" id="PS50054">
    <property type="entry name" value="TYR_PHOSPHATASE_DUAL"/>
    <property type="match status" value="1"/>
</dbReference>
<dbReference type="InterPro" id="IPR020422">
    <property type="entry name" value="TYR_PHOSPHATASE_DUAL_dom"/>
</dbReference>
<dbReference type="EMBL" id="HBEK01013158">
    <property type="protein sequence ID" value="CAD8397214.1"/>
    <property type="molecule type" value="Transcribed_RNA"/>
</dbReference>
<dbReference type="PROSITE" id="PS50056">
    <property type="entry name" value="TYR_PHOSPHATASE_2"/>
    <property type="match status" value="1"/>
</dbReference>
<dbReference type="GO" id="GO:0005737">
    <property type="term" value="C:cytoplasm"/>
    <property type="evidence" value="ECO:0007669"/>
    <property type="project" value="TreeGrafter"/>
</dbReference>
<accession>A0A7S0BL26</accession>
<feature type="domain" description="Tyrosine specific protein phosphatases" evidence="6">
    <location>
        <begin position="122"/>
        <end position="179"/>
    </location>
</feature>
<sequence length="204" mass="22480">MAQVMPIVDLVFDGLEEVEVTDTSHCSWDEDKNRVDEAVQSSVFNASALVSDDGIKKSLLQGASEVIPGLYVGSINDVEAVQRLGVNYVLNLAATSNHEVQNRSLRMLHIKAEDRRGYNLLSKHFGTCREFIKRGLEDGGVLVHCQAGVNRSVAIVAAYLISEERAKLSRVLSLLKEKRGMVLTNTCFIAELVDHARNEGLLDL</sequence>